<keyword evidence="4" id="KW-1185">Reference proteome</keyword>
<dbReference type="PANTHER" id="PTHR22916:SF3">
    <property type="entry name" value="UDP-GLCNAC:BETAGAL BETA-1,3-N-ACETYLGLUCOSAMINYLTRANSFERASE-LIKE PROTEIN 1"/>
    <property type="match status" value="1"/>
</dbReference>
<feature type="transmembrane region" description="Helical" evidence="1">
    <location>
        <begin position="300"/>
        <end position="325"/>
    </location>
</feature>
<evidence type="ECO:0000256" key="1">
    <source>
        <dbReference type="SAM" id="Phobius"/>
    </source>
</evidence>
<keyword evidence="1" id="KW-1133">Transmembrane helix</keyword>
<comment type="caution">
    <text evidence="3">The sequence shown here is derived from an EMBL/GenBank/DDBJ whole genome shotgun (WGS) entry which is preliminary data.</text>
</comment>
<dbReference type="Proteomes" id="UP000232149">
    <property type="component" value="Unassembled WGS sequence"/>
</dbReference>
<evidence type="ECO:0000313" key="4">
    <source>
        <dbReference type="Proteomes" id="UP000232149"/>
    </source>
</evidence>
<keyword evidence="1" id="KW-0472">Membrane</keyword>
<accession>A0ABX4NYR0</accession>
<evidence type="ECO:0000313" key="3">
    <source>
        <dbReference type="EMBL" id="PJZ61807.1"/>
    </source>
</evidence>
<reference evidence="3 4" key="1">
    <citation type="submission" date="2017-07" db="EMBL/GenBank/DDBJ databases">
        <title>Leptospira spp. isolated from tropical soils.</title>
        <authorList>
            <person name="Thibeaux R."/>
            <person name="Iraola G."/>
            <person name="Ferres I."/>
            <person name="Bierque E."/>
            <person name="Girault D."/>
            <person name="Soupe-Gilbert M.-E."/>
            <person name="Picardeau M."/>
            <person name="Goarant C."/>
        </authorList>
    </citation>
    <scope>NUCLEOTIDE SEQUENCE [LARGE SCALE GENOMIC DNA]</scope>
    <source>
        <strain evidence="3 4">FH2-B-D1</strain>
    </source>
</reference>
<sequence>MKISVCIPTYNRASHLSNCLNSIFINGNREEIDFEVCISDNHSDDQTESVVENFKKKLPIRYRKNEFNVGVARNVLKVVDMAEGEFVWLIGDDDLLLPNALKSLSDLITNHSKVDYFYINSFHLTTEVVFSYPQPFDTAHLPEHMESFSSWKKDGELKFIELVDPKYSFDFLGGMFLSVFRREKWVENCHIVNAPHLEDERRFSFFDNTFVHVKIFARAFSHSLAYFHSSPLSVCLTGAREWVPMYPLVRSVRLIEGLNEYRKNGLSLLKYLKCRNFALKFFIPDMMFMILHRKVSGINYINPIGVVLSNCLFPNFYLSFFYFFIRKLSDRFSSR</sequence>
<dbReference type="InterPro" id="IPR001173">
    <property type="entry name" value="Glyco_trans_2-like"/>
</dbReference>
<dbReference type="EMBL" id="NPDU01000025">
    <property type="protein sequence ID" value="PJZ61807.1"/>
    <property type="molecule type" value="Genomic_DNA"/>
</dbReference>
<dbReference type="PANTHER" id="PTHR22916">
    <property type="entry name" value="GLYCOSYLTRANSFERASE"/>
    <property type="match status" value="1"/>
</dbReference>
<evidence type="ECO:0000259" key="2">
    <source>
        <dbReference type="Pfam" id="PF00535"/>
    </source>
</evidence>
<protein>
    <submittedName>
        <fullName evidence="3">Glycosyl transferase family 2</fullName>
    </submittedName>
</protein>
<dbReference type="SUPFAM" id="SSF53448">
    <property type="entry name" value="Nucleotide-diphospho-sugar transferases"/>
    <property type="match status" value="1"/>
</dbReference>
<organism evidence="3 4">
    <name type="scientific">Leptospira adleri</name>
    <dbReference type="NCBI Taxonomy" id="2023186"/>
    <lineage>
        <taxon>Bacteria</taxon>
        <taxon>Pseudomonadati</taxon>
        <taxon>Spirochaetota</taxon>
        <taxon>Spirochaetia</taxon>
        <taxon>Leptospirales</taxon>
        <taxon>Leptospiraceae</taxon>
        <taxon>Leptospira</taxon>
    </lineage>
</organism>
<keyword evidence="1" id="KW-0812">Transmembrane</keyword>
<dbReference type="CDD" id="cd00761">
    <property type="entry name" value="Glyco_tranf_GTA_type"/>
    <property type="match status" value="1"/>
</dbReference>
<dbReference type="GO" id="GO:0016740">
    <property type="term" value="F:transferase activity"/>
    <property type="evidence" value="ECO:0007669"/>
    <property type="project" value="UniProtKB-KW"/>
</dbReference>
<dbReference type="Gene3D" id="3.90.550.10">
    <property type="entry name" value="Spore Coat Polysaccharide Biosynthesis Protein SpsA, Chain A"/>
    <property type="match status" value="1"/>
</dbReference>
<dbReference type="Pfam" id="PF00535">
    <property type="entry name" value="Glycos_transf_2"/>
    <property type="match status" value="1"/>
</dbReference>
<keyword evidence="3" id="KW-0808">Transferase</keyword>
<dbReference type="InterPro" id="IPR029044">
    <property type="entry name" value="Nucleotide-diphossugar_trans"/>
</dbReference>
<proteinExistence type="predicted"/>
<gene>
    <name evidence="3" type="ORF">CH376_11205</name>
</gene>
<name>A0ABX4NYR0_9LEPT</name>
<feature type="domain" description="Glycosyltransferase 2-like" evidence="2">
    <location>
        <begin position="4"/>
        <end position="113"/>
    </location>
</feature>